<dbReference type="SMART" id="SM00387">
    <property type="entry name" value="HATPase_c"/>
    <property type="match status" value="1"/>
</dbReference>
<feature type="domain" description="PAC" evidence="9">
    <location>
        <begin position="360"/>
        <end position="413"/>
    </location>
</feature>
<dbReference type="InterPro" id="IPR000700">
    <property type="entry name" value="PAS-assoc_C"/>
</dbReference>
<dbReference type="InterPro" id="IPR013767">
    <property type="entry name" value="PAS_fold"/>
</dbReference>
<protein>
    <recommendedName>
        <fullName evidence="2">histidine kinase</fullName>
        <ecNumber evidence="2">2.7.13.3</ecNumber>
    </recommendedName>
</protein>
<dbReference type="InterPro" id="IPR003594">
    <property type="entry name" value="HATPase_dom"/>
</dbReference>
<dbReference type="PROSITE" id="PS50113">
    <property type="entry name" value="PAC"/>
    <property type="match status" value="3"/>
</dbReference>
<feature type="domain" description="PAC" evidence="9">
    <location>
        <begin position="488"/>
        <end position="543"/>
    </location>
</feature>
<evidence type="ECO:0000256" key="1">
    <source>
        <dbReference type="ARBA" id="ARBA00000085"/>
    </source>
</evidence>
<dbReference type="SUPFAM" id="SSF55874">
    <property type="entry name" value="ATPase domain of HSP90 chaperone/DNA topoisomerase II/histidine kinase"/>
    <property type="match status" value="1"/>
</dbReference>
<evidence type="ECO:0000313" key="10">
    <source>
        <dbReference type="EMBL" id="KYC52103.1"/>
    </source>
</evidence>
<evidence type="ECO:0000256" key="5">
    <source>
        <dbReference type="ARBA" id="ARBA00022777"/>
    </source>
</evidence>
<gene>
    <name evidence="10" type="ORF">AMQ74_00868</name>
</gene>
<dbReference type="PROSITE" id="PS50112">
    <property type="entry name" value="PAS"/>
    <property type="match status" value="2"/>
</dbReference>
<evidence type="ECO:0000256" key="4">
    <source>
        <dbReference type="ARBA" id="ARBA00022679"/>
    </source>
</evidence>
<comment type="caution">
    <text evidence="10">The sequence shown here is derived from an EMBL/GenBank/DDBJ whole genome shotgun (WGS) entry which is preliminary data.</text>
</comment>
<dbReference type="PROSITE" id="PS50109">
    <property type="entry name" value="HIS_KIN"/>
    <property type="match status" value="1"/>
</dbReference>
<dbReference type="PRINTS" id="PR00344">
    <property type="entry name" value="BCTRLSENSOR"/>
</dbReference>
<dbReference type="NCBIfam" id="TIGR00229">
    <property type="entry name" value="sensory_box"/>
    <property type="match status" value="2"/>
</dbReference>
<feature type="coiled-coil region" evidence="6">
    <location>
        <begin position="404"/>
        <end position="431"/>
    </location>
</feature>
<dbReference type="CDD" id="cd00130">
    <property type="entry name" value="PAS"/>
    <property type="match status" value="2"/>
</dbReference>
<comment type="catalytic activity">
    <reaction evidence="1">
        <text>ATP + protein L-histidine = ADP + protein N-phospho-L-histidine.</text>
        <dbReference type="EC" id="2.7.13.3"/>
    </reaction>
</comment>
<dbReference type="InterPro" id="IPR036890">
    <property type="entry name" value="HATPase_C_sf"/>
</dbReference>
<dbReference type="SMART" id="SM00086">
    <property type="entry name" value="PAC"/>
    <property type="match status" value="3"/>
</dbReference>
<keyword evidence="5 10" id="KW-0418">Kinase</keyword>
<dbReference type="Pfam" id="PF00989">
    <property type="entry name" value="PAS"/>
    <property type="match status" value="1"/>
</dbReference>
<feature type="domain" description="PAS" evidence="8">
    <location>
        <begin position="289"/>
        <end position="359"/>
    </location>
</feature>
<dbReference type="InterPro" id="IPR001610">
    <property type="entry name" value="PAC"/>
</dbReference>
<dbReference type="Pfam" id="PF02518">
    <property type="entry name" value="HATPase_c"/>
    <property type="match status" value="1"/>
</dbReference>
<dbReference type="AlphaFoldDB" id="A0A150J4F7"/>
<dbReference type="EC" id="2.7.13.3" evidence="2"/>
<evidence type="ECO:0000259" key="7">
    <source>
        <dbReference type="PROSITE" id="PS50109"/>
    </source>
</evidence>
<dbReference type="SMART" id="SM00091">
    <property type="entry name" value="PAS"/>
    <property type="match status" value="3"/>
</dbReference>
<evidence type="ECO:0000256" key="2">
    <source>
        <dbReference type="ARBA" id="ARBA00012438"/>
    </source>
</evidence>
<keyword evidence="6" id="KW-0175">Coiled coil</keyword>
<name>A0A150J4F7_9EURY</name>
<proteinExistence type="predicted"/>
<dbReference type="GO" id="GO:0004673">
    <property type="term" value="F:protein histidine kinase activity"/>
    <property type="evidence" value="ECO:0007669"/>
    <property type="project" value="UniProtKB-EC"/>
</dbReference>
<feature type="domain" description="PAS" evidence="8">
    <location>
        <begin position="414"/>
        <end position="466"/>
    </location>
</feature>
<evidence type="ECO:0000256" key="6">
    <source>
        <dbReference type="SAM" id="Coils"/>
    </source>
</evidence>
<dbReference type="PANTHER" id="PTHR43304:SF1">
    <property type="entry name" value="PAC DOMAIN-CONTAINING PROTEIN"/>
    <property type="match status" value="1"/>
</dbReference>
<evidence type="ECO:0000259" key="8">
    <source>
        <dbReference type="PROSITE" id="PS50112"/>
    </source>
</evidence>
<dbReference type="InterPro" id="IPR005467">
    <property type="entry name" value="His_kinase_dom"/>
</dbReference>
<dbReference type="CDD" id="cd00075">
    <property type="entry name" value="HATPase"/>
    <property type="match status" value="1"/>
</dbReference>
<feature type="domain" description="Histidine kinase" evidence="7">
    <location>
        <begin position="646"/>
        <end position="747"/>
    </location>
</feature>
<reference evidence="10 11" key="1">
    <citation type="journal article" date="2016" name="ISME J.">
        <title>Chasing the elusive Euryarchaeota class WSA2: genomes reveal a uniquely fastidious methyl-reducing methanogen.</title>
        <authorList>
            <person name="Nobu M.K."/>
            <person name="Narihiro T."/>
            <person name="Kuroda K."/>
            <person name="Mei R."/>
            <person name="Liu W.T."/>
        </authorList>
    </citation>
    <scope>NUCLEOTIDE SEQUENCE [LARGE SCALE GENOMIC DNA]</scope>
    <source>
        <strain evidence="10">U1lsi0528_Bin089</strain>
    </source>
</reference>
<dbReference type="Gene3D" id="3.30.565.10">
    <property type="entry name" value="Histidine kinase-like ATPase, C-terminal domain"/>
    <property type="match status" value="1"/>
</dbReference>
<dbReference type="Proteomes" id="UP000075578">
    <property type="component" value="Unassembled WGS sequence"/>
</dbReference>
<dbReference type="Pfam" id="PF13596">
    <property type="entry name" value="PAS_10"/>
    <property type="match status" value="1"/>
</dbReference>
<dbReference type="InterPro" id="IPR004358">
    <property type="entry name" value="Sig_transdc_His_kin-like_C"/>
</dbReference>
<evidence type="ECO:0000259" key="9">
    <source>
        <dbReference type="PROSITE" id="PS50113"/>
    </source>
</evidence>
<dbReference type="GO" id="GO:0006355">
    <property type="term" value="P:regulation of DNA-templated transcription"/>
    <property type="evidence" value="ECO:0007669"/>
    <property type="project" value="InterPro"/>
</dbReference>
<evidence type="ECO:0000256" key="3">
    <source>
        <dbReference type="ARBA" id="ARBA00022553"/>
    </source>
</evidence>
<dbReference type="PANTHER" id="PTHR43304">
    <property type="entry name" value="PHYTOCHROME-LIKE PROTEIN CPH1"/>
    <property type="match status" value="1"/>
</dbReference>
<dbReference type="Pfam" id="PF13426">
    <property type="entry name" value="PAS_9"/>
    <property type="match status" value="1"/>
</dbReference>
<dbReference type="InterPro" id="IPR035965">
    <property type="entry name" value="PAS-like_dom_sf"/>
</dbReference>
<dbReference type="Gene3D" id="3.30.450.20">
    <property type="entry name" value="PAS domain"/>
    <property type="match status" value="3"/>
</dbReference>
<sequence length="753" mass="87740">MEDLIQLITSNEEWLMYRILQYAKAREYTKYTSTLVEAWRLSISGLSESFIIGLKKYKGIPELTPDEDYSKDPVAAFGILEAQRHRSRGITLSMFLGLMKYYRQSYIDLVSSSKFDEGKKDLYIKYLNLFFDRLEIGFSSEWCNISENKIIEDLQSMNRTMTNEKNKYLTIFDSMNTPIFFLNLHNKIENLNHATSEYFDFCKTSGEKYYETVKKDTELYFLKDEVKEFIESNKEKIEFEKYILTKKGNVYFQVKMKRMLDVSGKFFGTVVILNDLTELRNTSESLKQSEQRYKNIVKDQTEFITRFTSDGTHTFVNDAYCNYMGMKREELIGKSFFSFLPKEDRKKLKSILDSLTITNPIKEIEHRYILDGKIRWLHWINRAIFDDDGNLFEYQAVGRDITDKKRIEEELKESEEKYRELVENANSIILKFDNEGRILSMNEFGLKYFGYSEKELIGKNGIGTIIPKIDSSGKDLKKLINNMINFESEYQSNINENIKKNGQRVWVHWTNKPLKDDQGNIHGILCVGTDITERKKAEDKIKELNETLRILNKILRHDILNDLTIVLTVCDLMGDVNPKLKEKASRALEKSINLIERIRELEQAIISGENVQKVEINKVILEVIKNYPEIDFKVTGQCEICTDEAIFSVLDNIIRNAIIHGKTKKIDIDIIRTEKMCKVRIADYGIGIPDNIKHRIFEEGFSYGNHKSTGLGLYIVKKIVERYGGAIKVEDNTPKGAIFTIIYPTLESKNIVC</sequence>
<keyword evidence="3" id="KW-0597">Phosphoprotein</keyword>
<accession>A0A150J4F7</accession>
<organism evidence="10 11">
    <name type="scientific">Candidatus Methanofastidiosum methylothiophilum</name>
    <dbReference type="NCBI Taxonomy" id="1705564"/>
    <lineage>
        <taxon>Archaea</taxon>
        <taxon>Methanobacteriati</taxon>
        <taxon>Methanobacteriota</taxon>
        <taxon>Stenosarchaea group</taxon>
        <taxon>Candidatus Methanofastidiosia</taxon>
        <taxon>Candidatus Methanofastidiosales</taxon>
        <taxon>Candidatus Methanofastidiosaceae</taxon>
        <taxon>Candidatus Methanofastidiosum</taxon>
    </lineage>
</organism>
<feature type="domain" description="PAC" evidence="9">
    <location>
        <begin position="237"/>
        <end position="288"/>
    </location>
</feature>
<keyword evidence="4" id="KW-0808">Transferase</keyword>
<dbReference type="InterPro" id="IPR052162">
    <property type="entry name" value="Sensor_kinase/Photoreceptor"/>
</dbReference>
<dbReference type="SUPFAM" id="SSF55785">
    <property type="entry name" value="PYP-like sensor domain (PAS domain)"/>
    <property type="match status" value="3"/>
</dbReference>
<dbReference type="EMBL" id="LNGD01000041">
    <property type="protein sequence ID" value="KYC52103.1"/>
    <property type="molecule type" value="Genomic_DNA"/>
</dbReference>
<evidence type="ECO:0000313" key="11">
    <source>
        <dbReference type="Proteomes" id="UP000075578"/>
    </source>
</evidence>
<dbReference type="InterPro" id="IPR000014">
    <property type="entry name" value="PAS"/>
</dbReference>